<evidence type="ECO:0000256" key="2">
    <source>
        <dbReference type="ARBA" id="ARBA00004237"/>
    </source>
</evidence>
<feature type="compositionally biased region" description="Acidic residues" evidence="13">
    <location>
        <begin position="906"/>
        <end position="938"/>
    </location>
</feature>
<name>A0A2Z2HRF1_9EURY</name>
<feature type="domain" description="PGF-CTERM archaeal protein-sorting signal" evidence="15">
    <location>
        <begin position="939"/>
        <end position="961"/>
    </location>
</feature>
<keyword evidence="4" id="KW-1003">Cell membrane</keyword>
<feature type="transmembrane region" description="Helical" evidence="14">
    <location>
        <begin position="939"/>
        <end position="959"/>
    </location>
</feature>
<evidence type="ECO:0000256" key="3">
    <source>
        <dbReference type="ARBA" id="ARBA00009327"/>
    </source>
</evidence>
<evidence type="ECO:0000256" key="11">
    <source>
        <dbReference type="ARBA" id="ARBA00023136"/>
    </source>
</evidence>
<organism evidence="17 18">
    <name type="scientific">Natrarchaeobaculum aegyptiacum</name>
    <dbReference type="NCBI Taxonomy" id="745377"/>
    <lineage>
        <taxon>Archaea</taxon>
        <taxon>Methanobacteriati</taxon>
        <taxon>Methanobacteriota</taxon>
        <taxon>Stenosarchaea group</taxon>
        <taxon>Halobacteria</taxon>
        <taxon>Halobacteriales</taxon>
        <taxon>Natrialbaceae</taxon>
        <taxon>Natrarchaeobaculum</taxon>
    </lineage>
</organism>
<keyword evidence="10 14" id="KW-1133">Transmembrane helix</keyword>
<feature type="domain" description="DUF7827" evidence="16">
    <location>
        <begin position="376"/>
        <end position="463"/>
    </location>
</feature>
<evidence type="ECO:0000256" key="9">
    <source>
        <dbReference type="ARBA" id="ARBA00022729"/>
    </source>
</evidence>
<keyword evidence="18" id="KW-1185">Reference proteome</keyword>
<evidence type="ECO:0000256" key="14">
    <source>
        <dbReference type="SAM" id="Phobius"/>
    </source>
</evidence>
<evidence type="ECO:0000256" key="12">
    <source>
        <dbReference type="ARBA" id="ARBA00023180"/>
    </source>
</evidence>
<dbReference type="Pfam" id="PF18204">
    <property type="entry name" value="PGF-CTERM"/>
    <property type="match status" value="1"/>
</dbReference>
<dbReference type="NCBIfam" id="TIGR04207">
    <property type="entry name" value="halo_sig_pep"/>
    <property type="match status" value="1"/>
</dbReference>
<evidence type="ECO:0000256" key="1">
    <source>
        <dbReference type="ARBA" id="ARBA00004236"/>
    </source>
</evidence>
<dbReference type="NCBIfam" id="NF045517">
    <property type="entry name" value="halo_surf_dom"/>
    <property type="match status" value="1"/>
</dbReference>
<proteinExistence type="inferred from homology"/>
<accession>A0A2Z2HRF1</accession>
<dbReference type="Proteomes" id="UP000250088">
    <property type="component" value="Chromosome"/>
</dbReference>
<keyword evidence="5" id="KW-0134">Cell wall</keyword>
<dbReference type="NCBIfam" id="TIGR04126">
    <property type="entry name" value="PGF_CTERM"/>
    <property type="match status" value="1"/>
</dbReference>
<keyword evidence="11 14" id="KW-0472">Membrane</keyword>
<protein>
    <recommendedName>
        <fullName evidence="19">PGF-CTERM sorting domain-containing protein</fullName>
    </recommendedName>
</protein>
<evidence type="ECO:0000256" key="6">
    <source>
        <dbReference type="ARBA" id="ARBA00022525"/>
    </source>
</evidence>
<dbReference type="GO" id="GO:0030115">
    <property type="term" value="C:S-layer"/>
    <property type="evidence" value="ECO:0007669"/>
    <property type="project" value="UniProtKB-SubCell"/>
</dbReference>
<dbReference type="InterPro" id="IPR057149">
    <property type="entry name" value="DUF7827"/>
</dbReference>
<evidence type="ECO:0000256" key="5">
    <source>
        <dbReference type="ARBA" id="ARBA00022512"/>
    </source>
</evidence>
<sequence>MFLAAIMVLSVVAMSAAFAGSAAAEGPFDVEITGTNSEVTEGETLEVYVEVTDPDDGDNTETIYLDFGEDEAVAEEEVTIEGAVTESITLEYETDGDDVGEDTTVTVRSDEDQATADVTVNEQPPVASPGGVEYAYDGSVAWQGQDVVAYGEDLDNYYNDGDGEDEVELRVVDSFGDGDGESTFESEETITTAADADVEDVVADDANVEGDVSDWAVVVIETDSLENENYFITGDQSFPAQNNDIASADTFEVSVQNLDVEFDDDSVTDAGADALTEMEVDSNRGSYALNVSADGDLDVEDLQDIFTTDEDDSFDLATDNDWDGVDDDEDRITIWIPSDDDYDLNFTDIDTGEYDFDFEVDDTEAEATASIDVTEHDADGSFSQGVYTQTAGDTVSMTIDLEDTDDAYLVFGDEDVGYVDIVYVEDDTGNGEVDLTLNTRLMGTGHPMAVVSGDDEVESLVDGIGLYDQETDAERDALIGQYHVAEDLPEPFDDVEFYNDEDMDEEDQVGFNSFLSELDITDEGAYNQLVRPLQPTDYPVVASGNGVFAVDDGGDLEVDDELDMATVDLVTPEIGEINTFIAPENSADEHDISELFGEDDDDATMTPRTDIPEDDRLIVQAELSGIYGLMVAHSGEDDYDPLTEDGFHPQTIDTINNIDGEGITIEIEGDDRVGNQDPNYVDFGEASDDDILIWADPTNGQMLIVVDTSSSDAFDRDVEDGDTFEATIEYETDSDERFYFGHDGLAEYPWLGDAGEDPSGDAAYPYFSPDSDESVSTEFTMVDRAVNFDNVDADDNVQLEASDEAVVTGETNVAPGSDASLRITNAGDTPSFLSTEDVSIDADGTFASEEFEFGDRNVDDEAELDFRVGGSSVDDADGIFVEEVEDADDHVDDHEDDHADDHEDDHADDADDHVDDHEDDDPAPADDTADDVEPEDDGVPGFGLAIAVVALLAAAMLALRRQN</sequence>
<feature type="region of interest" description="Disordered" evidence="13">
    <location>
        <begin position="889"/>
        <end position="940"/>
    </location>
</feature>
<evidence type="ECO:0000256" key="10">
    <source>
        <dbReference type="ARBA" id="ARBA00022989"/>
    </source>
</evidence>
<reference evidence="18" key="1">
    <citation type="submission" date="2017-02" db="EMBL/GenBank/DDBJ databases">
        <title>Natronthermophilus aegyptiacus gen. nov.,sp. nov., an aerobic, extremely halophilic alkalithermophilic archaeon isolated from the athalassohaline Wadi An Natrun, Egypt.</title>
        <authorList>
            <person name="Zhao B."/>
        </authorList>
    </citation>
    <scope>NUCLEOTIDE SEQUENCE [LARGE SCALE GENOMIC DNA]</scope>
    <source>
        <strain evidence="18">JW/NM-HA 15</strain>
    </source>
</reference>
<evidence type="ECO:0000256" key="13">
    <source>
        <dbReference type="SAM" id="MobiDB-lite"/>
    </source>
</evidence>
<evidence type="ECO:0000256" key="8">
    <source>
        <dbReference type="ARBA" id="ARBA00022692"/>
    </source>
</evidence>
<dbReference type="InterPro" id="IPR026452">
    <property type="entry name" value="Surf_glycop_sig_pep"/>
</dbReference>
<evidence type="ECO:0000313" key="18">
    <source>
        <dbReference type="Proteomes" id="UP000250088"/>
    </source>
</evidence>
<feature type="compositionally biased region" description="Basic and acidic residues" evidence="13">
    <location>
        <begin position="891"/>
        <end position="905"/>
    </location>
</feature>
<evidence type="ECO:0000313" key="17">
    <source>
        <dbReference type="EMBL" id="ARS89622.1"/>
    </source>
</evidence>
<evidence type="ECO:0000259" key="15">
    <source>
        <dbReference type="Pfam" id="PF18204"/>
    </source>
</evidence>
<comment type="similarity">
    <text evidence="3">Belongs to the halobacterial S-layer protein family.</text>
</comment>
<comment type="subcellular location">
    <subcellularLocation>
        <location evidence="1">Cell membrane</location>
    </subcellularLocation>
    <subcellularLocation>
        <location evidence="2">Secreted</location>
        <location evidence="2">Cell wall</location>
        <location evidence="2">S-layer</location>
    </subcellularLocation>
</comment>
<dbReference type="Pfam" id="PF25162">
    <property type="entry name" value="DUF7827"/>
    <property type="match status" value="1"/>
</dbReference>
<evidence type="ECO:0000259" key="16">
    <source>
        <dbReference type="Pfam" id="PF25162"/>
    </source>
</evidence>
<dbReference type="KEGG" id="naj:B1756_07645"/>
<evidence type="ECO:0000256" key="7">
    <source>
        <dbReference type="ARBA" id="ARBA00022601"/>
    </source>
</evidence>
<keyword evidence="8 14" id="KW-0812">Transmembrane</keyword>
<keyword evidence="6" id="KW-0964">Secreted</keyword>
<dbReference type="InterPro" id="IPR026371">
    <property type="entry name" value="PGF_CTERM"/>
</dbReference>
<dbReference type="GO" id="GO:0005886">
    <property type="term" value="C:plasma membrane"/>
    <property type="evidence" value="ECO:0007669"/>
    <property type="project" value="UniProtKB-SubCell"/>
</dbReference>
<evidence type="ECO:0008006" key="19">
    <source>
        <dbReference type="Google" id="ProtNLM"/>
    </source>
</evidence>
<keyword evidence="7" id="KW-0701">S-layer</keyword>
<evidence type="ECO:0000256" key="4">
    <source>
        <dbReference type="ARBA" id="ARBA00022475"/>
    </source>
</evidence>
<gene>
    <name evidence="17" type="ORF">B1756_07645</name>
</gene>
<dbReference type="AlphaFoldDB" id="A0A2Z2HRF1"/>
<dbReference type="EMBL" id="CP019893">
    <property type="protein sequence ID" value="ARS89622.1"/>
    <property type="molecule type" value="Genomic_DNA"/>
</dbReference>
<keyword evidence="9" id="KW-0732">Signal</keyword>
<keyword evidence="12" id="KW-0325">Glycoprotein</keyword>